<sequence length="317" mass="32248">MTLTRGARITGAVLCAALAVIVGGWIVRDLGVLDDPLGLWRFWTGGGQRGAGSARLATTLETLLLLAVYVCVGAAALRPNAGAAAPAVAGIVTLALWLPGLWVLSSSWMDLRATGDLRTRALYCVFAATGLGVGLLIVAAAGRQVPSLPLRPQRGSGLLAAVLLGASAVVLAGWEIRAAVRSGGTSCLDRFTGSESVMLPPLGTPPGWLAAVIALLAVVAGSAALSQAAFARPLGLVSALLILGQGARGVDAAVGDDLVPRLGELSGLDQLLVLSWLFEAAAGVLLLVVLARREPAVRPVYGWAPGPPPPSRPPPGW</sequence>
<proteinExistence type="predicted"/>
<reference evidence="1" key="1">
    <citation type="submission" date="2024-03" db="EMBL/GenBank/DDBJ databases">
        <title>Novel Streptomyces species of biotechnological and ecological value are a feature of Machair soil.</title>
        <authorList>
            <person name="Prole J.R."/>
            <person name="Goodfellow M."/>
            <person name="Allenby N."/>
            <person name="Ward A.C."/>
        </authorList>
    </citation>
    <scope>NUCLEOTIDE SEQUENCE</scope>
    <source>
        <strain evidence="1">MS2.AVA.5</strain>
    </source>
</reference>
<accession>A0ACC6Q0Z0</accession>
<name>A0ACC6Q0Z0_9ACTN</name>
<keyword evidence="2" id="KW-1185">Reference proteome</keyword>
<gene>
    <name evidence="1" type="ORF">WKI67_27975</name>
</gene>
<dbReference type="Proteomes" id="UP001377168">
    <property type="component" value="Unassembled WGS sequence"/>
</dbReference>
<comment type="caution">
    <text evidence="1">The sequence shown here is derived from an EMBL/GenBank/DDBJ whole genome shotgun (WGS) entry which is preliminary data.</text>
</comment>
<protein>
    <submittedName>
        <fullName evidence="1">Uncharacterized protein</fullName>
    </submittedName>
</protein>
<dbReference type="EMBL" id="JBBKAJ010000022">
    <property type="protein sequence ID" value="MEJ8637210.1"/>
    <property type="molecule type" value="Genomic_DNA"/>
</dbReference>
<organism evidence="1 2">
    <name type="scientific">Streptomyces achmelvichensis</name>
    <dbReference type="NCBI Taxonomy" id="3134111"/>
    <lineage>
        <taxon>Bacteria</taxon>
        <taxon>Bacillati</taxon>
        <taxon>Actinomycetota</taxon>
        <taxon>Actinomycetes</taxon>
        <taxon>Kitasatosporales</taxon>
        <taxon>Streptomycetaceae</taxon>
        <taxon>Streptomyces</taxon>
    </lineage>
</organism>
<evidence type="ECO:0000313" key="1">
    <source>
        <dbReference type="EMBL" id="MEJ8637210.1"/>
    </source>
</evidence>
<evidence type="ECO:0000313" key="2">
    <source>
        <dbReference type="Proteomes" id="UP001377168"/>
    </source>
</evidence>